<reference evidence="8" key="1">
    <citation type="journal article" date="2011" name="Nat. Commun.">
        <title>Effector diversification within compartments of the Leptosphaeria maculans genome affected by Repeat-Induced Point mutations.</title>
        <authorList>
            <person name="Rouxel T."/>
            <person name="Grandaubert J."/>
            <person name="Hane J.K."/>
            <person name="Hoede C."/>
            <person name="van de Wouw A.P."/>
            <person name="Couloux A."/>
            <person name="Dominguez V."/>
            <person name="Anthouard V."/>
            <person name="Bally P."/>
            <person name="Bourras S."/>
            <person name="Cozijnsen A.J."/>
            <person name="Ciuffetti L.M."/>
            <person name="Degrave A."/>
            <person name="Dilmaghani A."/>
            <person name="Duret L."/>
            <person name="Fudal I."/>
            <person name="Goodwin S.B."/>
            <person name="Gout L."/>
            <person name="Glaser N."/>
            <person name="Linglin J."/>
            <person name="Kema G.H.J."/>
            <person name="Lapalu N."/>
            <person name="Lawrence C.B."/>
            <person name="May K."/>
            <person name="Meyer M."/>
            <person name="Ollivier B."/>
            <person name="Poulain J."/>
            <person name="Schoch C.L."/>
            <person name="Simon A."/>
            <person name="Spatafora J.W."/>
            <person name="Stachowiak A."/>
            <person name="Turgeon B.G."/>
            <person name="Tyler B.M."/>
            <person name="Vincent D."/>
            <person name="Weissenbach J."/>
            <person name="Amselem J."/>
            <person name="Quesneville H."/>
            <person name="Oliver R.P."/>
            <person name="Wincker P."/>
            <person name="Balesdent M.-H."/>
            <person name="Howlett B.J."/>
        </authorList>
    </citation>
    <scope>NUCLEOTIDE SEQUENCE [LARGE SCALE GENOMIC DNA]</scope>
    <source>
        <strain evidence="8">JN3 / isolate v23.1.3 / race Av1-4-5-6-7-8</strain>
    </source>
</reference>
<accession>E5A1L7</accession>
<dbReference type="eggNOG" id="ENOG502SD63">
    <property type="taxonomic scope" value="Eukaryota"/>
</dbReference>
<dbReference type="Proteomes" id="UP000002668">
    <property type="component" value="Genome"/>
</dbReference>
<evidence type="ECO:0000313" key="8">
    <source>
        <dbReference type="Proteomes" id="UP000002668"/>
    </source>
</evidence>
<name>E5A1L7_LEPMJ</name>
<comment type="similarity">
    <text evidence="2">Belongs to the Mediator complex subunit 22 family.</text>
</comment>
<evidence type="ECO:0000256" key="2">
    <source>
        <dbReference type="ARBA" id="ARBA00005942"/>
    </source>
</evidence>
<dbReference type="AlphaFoldDB" id="E5A1L7"/>
<keyword evidence="5" id="KW-0539">Nucleus</keyword>
<dbReference type="GO" id="GO:0016592">
    <property type="term" value="C:mediator complex"/>
    <property type="evidence" value="ECO:0007669"/>
    <property type="project" value="InterPro"/>
</dbReference>
<comment type="subcellular location">
    <subcellularLocation>
        <location evidence="1">Nucleus</location>
    </subcellularLocation>
</comment>
<dbReference type="InterPro" id="IPR009332">
    <property type="entry name" value="Med22"/>
</dbReference>
<dbReference type="GO" id="GO:0003712">
    <property type="term" value="F:transcription coregulator activity"/>
    <property type="evidence" value="ECO:0007669"/>
    <property type="project" value="InterPro"/>
</dbReference>
<evidence type="ECO:0000256" key="4">
    <source>
        <dbReference type="ARBA" id="ARBA00023163"/>
    </source>
</evidence>
<gene>
    <name evidence="7" type="ORF">LEMA_P106120.1</name>
</gene>
<dbReference type="EMBL" id="FP929131">
    <property type="protein sequence ID" value="CBX97481.1"/>
    <property type="molecule type" value="Genomic_DNA"/>
</dbReference>
<feature type="compositionally biased region" description="Gly residues" evidence="6">
    <location>
        <begin position="151"/>
        <end position="160"/>
    </location>
</feature>
<keyword evidence="4" id="KW-0804">Transcription</keyword>
<dbReference type="GO" id="GO:0006357">
    <property type="term" value="P:regulation of transcription by RNA polymerase II"/>
    <property type="evidence" value="ECO:0007669"/>
    <property type="project" value="InterPro"/>
</dbReference>
<evidence type="ECO:0000256" key="5">
    <source>
        <dbReference type="ARBA" id="ARBA00023242"/>
    </source>
</evidence>
<dbReference type="HOGENOM" id="CLU_141183_0_0_1"/>
<organism evidence="8">
    <name type="scientific">Leptosphaeria maculans (strain JN3 / isolate v23.1.3 / race Av1-4-5-6-7-8)</name>
    <name type="common">Blackleg fungus</name>
    <name type="synonym">Phoma lingam</name>
    <dbReference type="NCBI Taxonomy" id="985895"/>
    <lineage>
        <taxon>Eukaryota</taxon>
        <taxon>Fungi</taxon>
        <taxon>Dikarya</taxon>
        <taxon>Ascomycota</taxon>
        <taxon>Pezizomycotina</taxon>
        <taxon>Dothideomycetes</taxon>
        <taxon>Pleosporomycetidae</taxon>
        <taxon>Pleosporales</taxon>
        <taxon>Pleosporineae</taxon>
        <taxon>Leptosphaeriaceae</taxon>
        <taxon>Plenodomus</taxon>
        <taxon>Plenodomus lingam/Leptosphaeria maculans species complex</taxon>
    </lineage>
</organism>
<sequence>MNPSDRTKESLLNKTENLCNAIIDIRNPDPWGGSGYLSTILRLAKLADASAYSNVEALEPGIDYATSAGRELGIREQAAGVIKTAQDLSTLIRDLQELWLFGGLDTLSGERDGEEAKKKAVEVAEMMEGLARRGRIQHGDKEEDKKNGVRQAGGGEVEKM</sequence>
<dbReference type="InParanoid" id="E5A1L7"/>
<evidence type="ECO:0000256" key="6">
    <source>
        <dbReference type="SAM" id="MobiDB-lite"/>
    </source>
</evidence>
<keyword evidence="8" id="KW-1185">Reference proteome</keyword>
<proteinExistence type="inferred from homology"/>
<feature type="region of interest" description="Disordered" evidence="6">
    <location>
        <begin position="132"/>
        <end position="160"/>
    </location>
</feature>
<protein>
    <submittedName>
        <fullName evidence="7">Uncharacterized protein</fullName>
    </submittedName>
</protein>
<dbReference type="OMA" id="DDPWGGD"/>
<evidence type="ECO:0000313" key="7">
    <source>
        <dbReference type="EMBL" id="CBX97481.1"/>
    </source>
</evidence>
<dbReference type="VEuPathDB" id="FungiDB:LEMA_P106120.1"/>
<keyword evidence="3" id="KW-0805">Transcription regulation</keyword>
<dbReference type="OrthoDB" id="203279at2759"/>
<dbReference type="RefSeq" id="XP_003840960.1">
    <property type="nucleotide sequence ID" value="XM_003840912.1"/>
</dbReference>
<dbReference type="GeneID" id="13283777"/>
<evidence type="ECO:0000256" key="1">
    <source>
        <dbReference type="ARBA" id="ARBA00004123"/>
    </source>
</evidence>
<feature type="compositionally biased region" description="Basic and acidic residues" evidence="6">
    <location>
        <begin position="137"/>
        <end position="147"/>
    </location>
</feature>
<evidence type="ECO:0000256" key="3">
    <source>
        <dbReference type="ARBA" id="ARBA00023015"/>
    </source>
</evidence>
<dbReference type="Pfam" id="PF06179">
    <property type="entry name" value="Med22"/>
    <property type="match status" value="1"/>
</dbReference>